<dbReference type="PROSITE" id="PS51704">
    <property type="entry name" value="GP_PDE"/>
    <property type="match status" value="1"/>
</dbReference>
<dbReference type="InterPro" id="IPR017946">
    <property type="entry name" value="PLC-like_Pdiesterase_TIM-brl"/>
</dbReference>
<evidence type="ECO:0000313" key="3">
    <source>
        <dbReference type="Proteomes" id="UP000183471"/>
    </source>
</evidence>
<accession>A0ABY0TKU5</accession>
<reference evidence="2 3" key="1">
    <citation type="submission" date="2016-10" db="EMBL/GenBank/DDBJ databases">
        <authorList>
            <person name="Varghese N."/>
            <person name="Submissions S."/>
        </authorList>
    </citation>
    <scope>NUCLEOTIDE SEQUENCE [LARGE SCALE GENOMIC DNA]</scope>
    <source>
        <strain evidence="2 3">Nl1</strain>
    </source>
</reference>
<proteinExistence type="predicted"/>
<dbReference type="Pfam" id="PF03009">
    <property type="entry name" value="GDPD"/>
    <property type="match status" value="1"/>
</dbReference>
<feature type="domain" description="GP-PDE" evidence="1">
    <location>
        <begin position="1"/>
        <end position="220"/>
    </location>
</feature>
<keyword evidence="3" id="KW-1185">Reference proteome</keyword>
<gene>
    <name evidence="2" type="ORF">SAMN05216402_3018</name>
</gene>
<dbReference type="EMBL" id="FNKY01000001">
    <property type="protein sequence ID" value="SDQ96337.1"/>
    <property type="molecule type" value="Genomic_DNA"/>
</dbReference>
<dbReference type="PANTHER" id="PTHR46211">
    <property type="entry name" value="GLYCEROPHOSPHORYL DIESTER PHOSPHODIESTERASE"/>
    <property type="match status" value="1"/>
</dbReference>
<dbReference type="Proteomes" id="UP000183471">
    <property type="component" value="Unassembled WGS sequence"/>
</dbReference>
<dbReference type="CDD" id="cd08556">
    <property type="entry name" value="GDPD"/>
    <property type="match status" value="1"/>
</dbReference>
<dbReference type="Gene3D" id="3.20.20.190">
    <property type="entry name" value="Phosphatidylinositol (PI) phosphodiesterase"/>
    <property type="match status" value="1"/>
</dbReference>
<name>A0ABY0TKU5_9PROT</name>
<dbReference type="RefSeq" id="WP_074633859.1">
    <property type="nucleotide sequence ID" value="NZ_FNKY01000001.1"/>
</dbReference>
<evidence type="ECO:0000259" key="1">
    <source>
        <dbReference type="PROSITE" id="PS51704"/>
    </source>
</evidence>
<dbReference type="InterPro" id="IPR030395">
    <property type="entry name" value="GP_PDE_dom"/>
</dbReference>
<comment type="caution">
    <text evidence="2">The sequence shown here is derived from an EMBL/GenBank/DDBJ whole genome shotgun (WGS) entry which is preliminary data.</text>
</comment>
<evidence type="ECO:0000313" key="2">
    <source>
        <dbReference type="EMBL" id="SDQ96337.1"/>
    </source>
</evidence>
<sequence length="220" mass="24058">MLVIAHRGAHTAVPENTLAAFEAAVALGVNGIETDVRISLDGLPVLIHDRVIASGQAVADLTRRDIEQASGHEVPTLDEALEQFSGILWNIEIKTTRALSSVIRVLEKHQASHRIVVSSFRHDLVAICASSLMVNCGLLVAHRPQTLNSLLADSDCDGNPRVNHIVWDYDVLDDSLLKQAAMDGFRNFVYGPMTKMEHDYCRELGVDGVITDYPLLAQNA</sequence>
<organism evidence="2 3">
    <name type="scientific">Nitrosospira multiformis</name>
    <dbReference type="NCBI Taxonomy" id="1231"/>
    <lineage>
        <taxon>Bacteria</taxon>
        <taxon>Pseudomonadati</taxon>
        <taxon>Pseudomonadota</taxon>
        <taxon>Betaproteobacteria</taxon>
        <taxon>Nitrosomonadales</taxon>
        <taxon>Nitrosomonadaceae</taxon>
        <taxon>Nitrosospira</taxon>
    </lineage>
</organism>
<dbReference type="SUPFAM" id="SSF51695">
    <property type="entry name" value="PLC-like phosphodiesterases"/>
    <property type="match status" value="1"/>
</dbReference>
<dbReference type="PANTHER" id="PTHR46211:SF1">
    <property type="entry name" value="GLYCEROPHOSPHODIESTER PHOSPHODIESTERASE, CYTOPLASMIC"/>
    <property type="match status" value="1"/>
</dbReference>
<protein>
    <submittedName>
        <fullName evidence="2">Glycerophosphoryl diester phosphodiesterase</fullName>
    </submittedName>
</protein>